<sequence>MKEGRATYVLRVTEHTPSQNSSYSSQTRNAGGTKKKKERINQLKKIHAYGAAATARRRIESIRHTLMDAGVYQYPLIFSLTSRAPAANNGRDGWSANKNVSPSPFIRFTYGGAPVERGGRTTGRARFGSDARGAFAN</sequence>
<accession>A0A4C1UY23</accession>
<name>A0A4C1UY23_EUMVA</name>
<proteinExistence type="predicted"/>
<protein>
    <submittedName>
        <fullName evidence="2">Uncharacterized protein</fullName>
    </submittedName>
</protein>
<evidence type="ECO:0000313" key="2">
    <source>
        <dbReference type="EMBL" id="GBP31140.1"/>
    </source>
</evidence>
<gene>
    <name evidence="2" type="ORF">EVAR_21578_1</name>
</gene>
<dbReference type="AlphaFoldDB" id="A0A4C1UY23"/>
<feature type="region of interest" description="Disordered" evidence="1">
    <location>
        <begin position="12"/>
        <end position="39"/>
    </location>
</feature>
<evidence type="ECO:0000256" key="1">
    <source>
        <dbReference type="SAM" id="MobiDB-lite"/>
    </source>
</evidence>
<evidence type="ECO:0000313" key="3">
    <source>
        <dbReference type="Proteomes" id="UP000299102"/>
    </source>
</evidence>
<keyword evidence="3" id="KW-1185">Reference proteome</keyword>
<organism evidence="2 3">
    <name type="scientific">Eumeta variegata</name>
    <name type="common">Bagworm moth</name>
    <name type="synonym">Eumeta japonica</name>
    <dbReference type="NCBI Taxonomy" id="151549"/>
    <lineage>
        <taxon>Eukaryota</taxon>
        <taxon>Metazoa</taxon>
        <taxon>Ecdysozoa</taxon>
        <taxon>Arthropoda</taxon>
        <taxon>Hexapoda</taxon>
        <taxon>Insecta</taxon>
        <taxon>Pterygota</taxon>
        <taxon>Neoptera</taxon>
        <taxon>Endopterygota</taxon>
        <taxon>Lepidoptera</taxon>
        <taxon>Glossata</taxon>
        <taxon>Ditrysia</taxon>
        <taxon>Tineoidea</taxon>
        <taxon>Psychidae</taxon>
        <taxon>Oiketicinae</taxon>
        <taxon>Eumeta</taxon>
    </lineage>
</organism>
<reference evidence="2 3" key="1">
    <citation type="journal article" date="2019" name="Commun. Biol.">
        <title>The bagworm genome reveals a unique fibroin gene that provides high tensile strength.</title>
        <authorList>
            <person name="Kono N."/>
            <person name="Nakamura H."/>
            <person name="Ohtoshi R."/>
            <person name="Tomita M."/>
            <person name="Numata K."/>
            <person name="Arakawa K."/>
        </authorList>
    </citation>
    <scope>NUCLEOTIDE SEQUENCE [LARGE SCALE GENOMIC DNA]</scope>
</reference>
<dbReference type="EMBL" id="BGZK01000242">
    <property type="protein sequence ID" value="GBP31140.1"/>
    <property type="molecule type" value="Genomic_DNA"/>
</dbReference>
<dbReference type="Proteomes" id="UP000299102">
    <property type="component" value="Unassembled WGS sequence"/>
</dbReference>
<comment type="caution">
    <text evidence="2">The sequence shown here is derived from an EMBL/GenBank/DDBJ whole genome shotgun (WGS) entry which is preliminary data.</text>
</comment>
<feature type="compositionally biased region" description="Polar residues" evidence="1">
    <location>
        <begin position="15"/>
        <end position="30"/>
    </location>
</feature>